<proteinExistence type="inferred from homology"/>
<dbReference type="AlphaFoldDB" id="A0A1M6MFB5"/>
<dbReference type="Gene3D" id="2.60.120.1290">
    <property type="match status" value="1"/>
</dbReference>
<evidence type="ECO:0000313" key="11">
    <source>
        <dbReference type="Proteomes" id="UP000183952"/>
    </source>
</evidence>
<evidence type="ECO:0000256" key="2">
    <source>
        <dbReference type="ARBA" id="ARBA00022670"/>
    </source>
</evidence>
<dbReference type="Gene3D" id="3.40.50.200">
    <property type="entry name" value="Peptidase S8/S53 domain"/>
    <property type="match status" value="1"/>
</dbReference>
<organism evidence="10 11">
    <name type="scientific">Hathewaya proteolytica DSM 3090</name>
    <dbReference type="NCBI Taxonomy" id="1121331"/>
    <lineage>
        <taxon>Bacteria</taxon>
        <taxon>Bacillati</taxon>
        <taxon>Bacillota</taxon>
        <taxon>Clostridia</taxon>
        <taxon>Eubacteriales</taxon>
        <taxon>Clostridiaceae</taxon>
        <taxon>Hathewaya</taxon>
    </lineage>
</organism>
<dbReference type="PROSITE" id="PS00138">
    <property type="entry name" value="SUBTILASE_SER"/>
    <property type="match status" value="1"/>
</dbReference>
<evidence type="ECO:0000256" key="6">
    <source>
        <dbReference type="PROSITE-ProRule" id="PRU01240"/>
    </source>
</evidence>
<dbReference type="Pfam" id="PF18425">
    <property type="entry name" value="CspB_prodomain"/>
    <property type="match status" value="1"/>
</dbReference>
<feature type="active site" description="Charge relay system" evidence="5 6">
    <location>
        <position position="183"/>
    </location>
</feature>
<keyword evidence="4 6" id="KW-0720">Serine protease</keyword>
<dbReference type="OrthoDB" id="2744137at2"/>
<dbReference type="InterPro" id="IPR034045">
    <property type="entry name" value="Pep_S8_CspA-like"/>
</dbReference>
<gene>
    <name evidence="10" type="ORF">SAMN02745248_01030</name>
</gene>
<dbReference type="PANTHER" id="PTHR43806">
    <property type="entry name" value="PEPTIDASE S8"/>
    <property type="match status" value="1"/>
</dbReference>
<dbReference type="RefSeq" id="WP_072903064.1">
    <property type="nucleotide sequence ID" value="NZ_FRAD01000007.1"/>
</dbReference>
<dbReference type="STRING" id="1121331.SAMN02745248_01030"/>
<feature type="domain" description="Peptidase S8/S53" evidence="8">
    <location>
        <begin position="117"/>
        <end position="289"/>
    </location>
</feature>
<dbReference type="InterPro" id="IPR015500">
    <property type="entry name" value="Peptidase_S8_subtilisin-rel"/>
</dbReference>
<dbReference type="InterPro" id="IPR000209">
    <property type="entry name" value="Peptidase_S8/S53_dom"/>
</dbReference>
<dbReference type="EMBL" id="FRAD01000007">
    <property type="protein sequence ID" value="SHJ82056.1"/>
    <property type="molecule type" value="Genomic_DNA"/>
</dbReference>
<dbReference type="InterPro" id="IPR022398">
    <property type="entry name" value="Peptidase_S8_His-AS"/>
</dbReference>
<dbReference type="GO" id="GO:0006508">
    <property type="term" value="P:proteolysis"/>
    <property type="evidence" value="ECO:0007669"/>
    <property type="project" value="UniProtKB-KW"/>
</dbReference>
<dbReference type="InterPro" id="IPR041365">
    <property type="entry name" value="CspB_prodomain"/>
</dbReference>
<name>A0A1M6MFB5_9CLOT</name>
<evidence type="ECO:0000259" key="8">
    <source>
        <dbReference type="Pfam" id="PF00082"/>
    </source>
</evidence>
<dbReference type="PROSITE" id="PS00137">
    <property type="entry name" value="SUBTILASE_HIS"/>
    <property type="match status" value="1"/>
</dbReference>
<dbReference type="GO" id="GO:0004252">
    <property type="term" value="F:serine-type endopeptidase activity"/>
    <property type="evidence" value="ECO:0007669"/>
    <property type="project" value="UniProtKB-UniRule"/>
</dbReference>
<comment type="similarity">
    <text evidence="1 6 7">Belongs to the peptidase S8 family.</text>
</comment>
<dbReference type="InterPro" id="IPR036852">
    <property type="entry name" value="Peptidase_S8/S53_dom_sf"/>
</dbReference>
<keyword evidence="3 6" id="KW-0378">Hydrolase</keyword>
<dbReference type="PRINTS" id="PR00723">
    <property type="entry name" value="SUBTILISIN"/>
</dbReference>
<accession>A0A1M6MFB5</accession>
<dbReference type="CDD" id="cd07478">
    <property type="entry name" value="Peptidases_S8_CspA-like"/>
    <property type="match status" value="1"/>
</dbReference>
<keyword evidence="11" id="KW-1185">Reference proteome</keyword>
<sequence length="591" mass="64924">MASPGGNIDLLKFIPEHVKYKLLNLDITGESKNVELSVIYNGSAERVRERVAELGGNFIDLDYGFGIVEFPIQSINNVSLIPEIVYVELPKILYTTFLPSNQASCIPQVWTTYGLTGKNVIVGVIDSGIDYTHPAFKTADNKTRIKFIYDIGTENIWDENQINEALQSEDPYSIVPQRDTLGHGTHVTGIACAGGNIDRKYYGVAYESDIIMVKMTREGKSNYTKSTQIMRAIKFLIDKGRDLRQPLVINLSFSTNDGAHDGNSILERYIDTIASLERVSICIAAGNEGEAGHHASGIIDTIHSVVLNVGAEEKIITIQLYKDFVDNLSLEIINPMSTSSGKIRISSGNYFEGNLGTGKYYIYNSGPSPFNLVGEVTIVLDSIRGNVTEGLWKINIYTSEGNLINQFEMWLPIAEGLNPNTKFFNPDPYNTLGIPATVGNVISVGSYNCLTDNISSFSGRGKRLGNPNKPDIIAPGENIESASPGGGFTTLSGTSMAAPQVAGSVALLMQWGIVEGNDPFLYGERVKYYIVKGASRGRRDILYPNAIWGYGKLCLNGAMETWMAEGNIRHKNFKNSMLVYIPKDLNLNIEE</sequence>
<evidence type="ECO:0000256" key="3">
    <source>
        <dbReference type="ARBA" id="ARBA00022801"/>
    </source>
</evidence>
<dbReference type="Pfam" id="PF00082">
    <property type="entry name" value="Peptidase_S8"/>
    <property type="match status" value="2"/>
</dbReference>
<evidence type="ECO:0000256" key="1">
    <source>
        <dbReference type="ARBA" id="ARBA00011073"/>
    </source>
</evidence>
<feature type="domain" description="Peptidase S8/S53" evidence="8">
    <location>
        <begin position="429"/>
        <end position="537"/>
    </location>
</feature>
<dbReference type="InterPro" id="IPR050131">
    <property type="entry name" value="Peptidase_S8_subtilisin-like"/>
</dbReference>
<dbReference type="InterPro" id="IPR023828">
    <property type="entry name" value="Peptidase_S8_Ser-AS"/>
</dbReference>
<reference evidence="10 11" key="1">
    <citation type="submission" date="2016-11" db="EMBL/GenBank/DDBJ databases">
        <authorList>
            <person name="Jaros S."/>
            <person name="Januszkiewicz K."/>
            <person name="Wedrychowicz H."/>
        </authorList>
    </citation>
    <scope>NUCLEOTIDE SEQUENCE [LARGE SCALE GENOMIC DNA]</scope>
    <source>
        <strain evidence="10 11">DSM 3090</strain>
    </source>
</reference>
<dbReference type="Gene3D" id="3.30.70.2980">
    <property type="match status" value="1"/>
</dbReference>
<dbReference type="Proteomes" id="UP000183952">
    <property type="component" value="Unassembled WGS sequence"/>
</dbReference>
<feature type="active site" description="Charge relay system" evidence="5 6">
    <location>
        <position position="126"/>
    </location>
</feature>
<dbReference type="PANTHER" id="PTHR43806:SF11">
    <property type="entry name" value="CEREVISIN-RELATED"/>
    <property type="match status" value="1"/>
</dbReference>
<evidence type="ECO:0000256" key="7">
    <source>
        <dbReference type="RuleBase" id="RU003355"/>
    </source>
</evidence>
<dbReference type="InterPro" id="IPR023827">
    <property type="entry name" value="Peptidase_S8_Asp-AS"/>
</dbReference>
<evidence type="ECO:0000313" key="10">
    <source>
        <dbReference type="EMBL" id="SHJ82056.1"/>
    </source>
</evidence>
<keyword evidence="2 6" id="KW-0645">Protease</keyword>
<evidence type="ECO:0000259" key="9">
    <source>
        <dbReference type="Pfam" id="PF18425"/>
    </source>
</evidence>
<dbReference type="PIRSF" id="PIRSF037894">
    <property type="entry name" value="Subtilisin_rel_CspABC"/>
    <property type="match status" value="1"/>
</dbReference>
<evidence type="ECO:0000256" key="4">
    <source>
        <dbReference type="ARBA" id="ARBA00022825"/>
    </source>
</evidence>
<protein>
    <submittedName>
        <fullName evidence="10">Serine protease, subtilisin family</fullName>
    </submittedName>
</protein>
<feature type="active site" description="Charge relay system" evidence="5 6">
    <location>
        <position position="495"/>
    </location>
</feature>
<dbReference type="InterPro" id="IPR017310">
    <property type="entry name" value="Pept_S8A_subtilisin_clostridia"/>
</dbReference>
<feature type="domain" description="Csp protease B prodomain" evidence="9">
    <location>
        <begin position="8"/>
        <end position="91"/>
    </location>
</feature>
<evidence type="ECO:0000256" key="5">
    <source>
        <dbReference type="PIRSR" id="PIRSR615500-1"/>
    </source>
</evidence>
<dbReference type="PROSITE" id="PS00136">
    <property type="entry name" value="SUBTILASE_ASP"/>
    <property type="match status" value="1"/>
</dbReference>
<dbReference type="SUPFAM" id="SSF52743">
    <property type="entry name" value="Subtilisin-like"/>
    <property type="match status" value="1"/>
</dbReference>
<dbReference type="PROSITE" id="PS51892">
    <property type="entry name" value="SUBTILASE"/>
    <property type="match status" value="1"/>
</dbReference>